<name>A0AAV4XP76_CAEEX</name>
<evidence type="ECO:0000313" key="2">
    <source>
        <dbReference type="Proteomes" id="UP001054945"/>
    </source>
</evidence>
<gene>
    <name evidence="1" type="ORF">CEXT_164211</name>
</gene>
<evidence type="ECO:0000313" key="1">
    <source>
        <dbReference type="EMBL" id="GIY95791.1"/>
    </source>
</evidence>
<dbReference type="EMBL" id="BPLR01017963">
    <property type="protein sequence ID" value="GIY95791.1"/>
    <property type="molecule type" value="Genomic_DNA"/>
</dbReference>
<reference evidence="1 2" key="1">
    <citation type="submission" date="2021-06" db="EMBL/GenBank/DDBJ databases">
        <title>Caerostris extrusa draft genome.</title>
        <authorList>
            <person name="Kono N."/>
            <person name="Arakawa K."/>
        </authorList>
    </citation>
    <scope>NUCLEOTIDE SEQUENCE [LARGE SCALE GENOMIC DNA]</scope>
</reference>
<accession>A0AAV4XP76</accession>
<comment type="caution">
    <text evidence="1">The sequence shown here is derived from an EMBL/GenBank/DDBJ whole genome shotgun (WGS) entry which is preliminary data.</text>
</comment>
<protein>
    <submittedName>
        <fullName evidence="1">Uncharacterized protein</fullName>
    </submittedName>
</protein>
<keyword evidence="2" id="KW-1185">Reference proteome</keyword>
<proteinExistence type="predicted"/>
<organism evidence="1 2">
    <name type="scientific">Caerostris extrusa</name>
    <name type="common">Bark spider</name>
    <name type="synonym">Caerostris bankana</name>
    <dbReference type="NCBI Taxonomy" id="172846"/>
    <lineage>
        <taxon>Eukaryota</taxon>
        <taxon>Metazoa</taxon>
        <taxon>Ecdysozoa</taxon>
        <taxon>Arthropoda</taxon>
        <taxon>Chelicerata</taxon>
        <taxon>Arachnida</taxon>
        <taxon>Araneae</taxon>
        <taxon>Araneomorphae</taxon>
        <taxon>Entelegynae</taxon>
        <taxon>Araneoidea</taxon>
        <taxon>Araneidae</taxon>
        <taxon>Caerostris</taxon>
    </lineage>
</organism>
<dbReference type="AlphaFoldDB" id="A0AAV4XP76"/>
<dbReference type="Proteomes" id="UP001054945">
    <property type="component" value="Unassembled WGS sequence"/>
</dbReference>
<sequence length="69" mass="8250">MIVMDGKKMLNMLRHNKSFQFNKSKCWNVMTTCLLKEDCTIEPSILYTVMFLRNQTPIEQKFSFQLVKQ</sequence>